<feature type="transmembrane region" description="Helical" evidence="8">
    <location>
        <begin position="133"/>
        <end position="153"/>
    </location>
</feature>
<keyword evidence="5 8" id="KW-0249">Electron transport</keyword>
<dbReference type="NCBIfam" id="NF003481">
    <property type="entry name" value="PRK05151.1"/>
    <property type="match status" value="1"/>
</dbReference>
<evidence type="ECO:0000256" key="7">
    <source>
        <dbReference type="ARBA" id="ARBA00023136"/>
    </source>
</evidence>
<keyword evidence="4 8" id="KW-1278">Translocase</keyword>
<gene>
    <name evidence="8" type="primary">rnfA</name>
    <name evidence="9" type="ORF">SAMN02745906_3621</name>
</gene>
<dbReference type="EC" id="7.-.-.-" evidence="8"/>
<dbReference type="InterPro" id="IPR050133">
    <property type="entry name" value="NqrDE/RnfAE_oxidrdctase"/>
</dbReference>
<protein>
    <recommendedName>
        <fullName evidence="8">Ion-translocating oxidoreductase complex subunit A</fullName>
        <ecNumber evidence="8">7.-.-.-</ecNumber>
    </recommendedName>
    <alternativeName>
        <fullName evidence="8">Rnf electron transport complex subunit A</fullName>
    </alternativeName>
</protein>
<dbReference type="Proteomes" id="UP000198970">
    <property type="component" value="Chromosome I"/>
</dbReference>
<dbReference type="InterPro" id="IPR011293">
    <property type="entry name" value="Ion_transpt_RnfA/RsxA"/>
</dbReference>
<evidence type="ECO:0000256" key="1">
    <source>
        <dbReference type="ARBA" id="ARBA00004127"/>
    </source>
</evidence>
<keyword evidence="6 8" id="KW-1133">Transmembrane helix</keyword>
<evidence type="ECO:0000256" key="6">
    <source>
        <dbReference type="ARBA" id="ARBA00022989"/>
    </source>
</evidence>
<dbReference type="HAMAP" id="MF_00459">
    <property type="entry name" value="RsxA_RnfA"/>
    <property type="match status" value="1"/>
</dbReference>
<sequence length="190" mass="20818">MDLFFLFLGVVLVNNFILAQFLGVCSFFGVSNKIENSIGMSLAVTFVITLSAFFTHITYRYILVPLEVEYLSTMAYILIIASLVQLVEMFIKKSSPALHRALGVYLPLIAVNCAIFGVAIINQENNHTLLQSVVFGFGAGVGFSIAILLLAGLRTKLEKADIPKIFKGYPITFIIAGLMSIAFMGFNGLF</sequence>
<dbReference type="EMBL" id="LT630003">
    <property type="protein sequence ID" value="SET97997.1"/>
    <property type="molecule type" value="Genomic_DNA"/>
</dbReference>
<dbReference type="PIRSF" id="PIRSF006102">
    <property type="entry name" value="NQR_DE"/>
    <property type="match status" value="1"/>
</dbReference>
<comment type="similarity">
    <text evidence="8">Belongs to the NqrDE/RnfAE family.</text>
</comment>
<keyword evidence="8" id="KW-1003">Cell membrane</keyword>
<evidence type="ECO:0000256" key="3">
    <source>
        <dbReference type="ARBA" id="ARBA00022692"/>
    </source>
</evidence>
<organism evidence="9 10">
    <name type="scientific">Lacrimispora sphenoides JCM 1415</name>
    <dbReference type="NCBI Taxonomy" id="1297793"/>
    <lineage>
        <taxon>Bacteria</taxon>
        <taxon>Bacillati</taxon>
        <taxon>Bacillota</taxon>
        <taxon>Clostridia</taxon>
        <taxon>Lachnospirales</taxon>
        <taxon>Lachnospiraceae</taxon>
        <taxon>Lacrimispora</taxon>
    </lineage>
</organism>
<comment type="subunit">
    <text evidence="8">The complex is composed of six subunits: RnfA, RnfB, RnfC, RnfD, RnfE and RnfG.</text>
</comment>
<dbReference type="NCBIfam" id="TIGR01943">
    <property type="entry name" value="rnfA"/>
    <property type="match status" value="1"/>
</dbReference>
<dbReference type="PANTHER" id="PTHR30335:SF0">
    <property type="entry name" value="ION-TRANSLOCATING OXIDOREDUCTASE COMPLEX SUBUNIT A"/>
    <property type="match status" value="1"/>
</dbReference>
<feature type="transmembrane region" description="Helical" evidence="8">
    <location>
        <begin position="6"/>
        <end position="30"/>
    </location>
</feature>
<evidence type="ECO:0000256" key="4">
    <source>
        <dbReference type="ARBA" id="ARBA00022967"/>
    </source>
</evidence>
<proteinExistence type="inferred from homology"/>
<reference evidence="9 10" key="1">
    <citation type="submission" date="2016-10" db="EMBL/GenBank/DDBJ databases">
        <authorList>
            <person name="Varghese N."/>
            <person name="Submissions S."/>
        </authorList>
    </citation>
    <scope>NUCLEOTIDE SEQUENCE [LARGE SCALE GENOMIC DNA]</scope>
    <source>
        <strain evidence="9 10">ATCC 19403</strain>
    </source>
</reference>
<comment type="function">
    <text evidence="8">Part of a membrane-bound complex that couples electron transfer with translocation of ions across the membrane.</text>
</comment>
<evidence type="ECO:0000256" key="5">
    <source>
        <dbReference type="ARBA" id="ARBA00022982"/>
    </source>
</evidence>
<dbReference type="RefSeq" id="WP_100043105.1">
    <property type="nucleotide sequence ID" value="NZ_LT630003.1"/>
</dbReference>
<evidence type="ECO:0000256" key="8">
    <source>
        <dbReference type="HAMAP-Rule" id="MF_00459"/>
    </source>
</evidence>
<dbReference type="Pfam" id="PF02508">
    <property type="entry name" value="Rnf-Nqr"/>
    <property type="match status" value="1"/>
</dbReference>
<feature type="transmembrane region" description="Helical" evidence="8">
    <location>
        <begin position="103"/>
        <end position="121"/>
    </location>
</feature>
<keyword evidence="2 8" id="KW-0813">Transport</keyword>
<evidence type="ECO:0000313" key="9">
    <source>
        <dbReference type="EMBL" id="SET97997.1"/>
    </source>
</evidence>
<feature type="transmembrane region" description="Helical" evidence="8">
    <location>
        <begin position="165"/>
        <end position="186"/>
    </location>
</feature>
<keyword evidence="10" id="KW-1185">Reference proteome</keyword>
<keyword evidence="3 8" id="KW-0812">Transmembrane</keyword>
<keyword evidence="7 8" id="KW-0472">Membrane</keyword>
<feature type="transmembrane region" description="Helical" evidence="8">
    <location>
        <begin position="42"/>
        <end position="62"/>
    </location>
</feature>
<evidence type="ECO:0000313" key="10">
    <source>
        <dbReference type="Proteomes" id="UP000198970"/>
    </source>
</evidence>
<feature type="transmembrane region" description="Helical" evidence="8">
    <location>
        <begin position="74"/>
        <end position="91"/>
    </location>
</feature>
<dbReference type="PANTHER" id="PTHR30335">
    <property type="entry name" value="INTEGRAL MEMBRANE PROTEIN OF SOXR-REDUCING COMPLEX"/>
    <property type="match status" value="1"/>
</dbReference>
<comment type="subcellular location">
    <subcellularLocation>
        <location evidence="8">Cell membrane</location>
        <topology evidence="8">Multi-pass membrane protein</topology>
    </subcellularLocation>
    <subcellularLocation>
        <location evidence="1">Endomembrane system</location>
        <topology evidence="1">Multi-pass membrane protein</topology>
    </subcellularLocation>
</comment>
<accession>A0ABY1CEB1</accession>
<evidence type="ECO:0000256" key="2">
    <source>
        <dbReference type="ARBA" id="ARBA00022448"/>
    </source>
</evidence>
<name>A0ABY1CEB1_9FIRM</name>
<dbReference type="InterPro" id="IPR003667">
    <property type="entry name" value="NqrDE/RnfAE"/>
</dbReference>